<gene>
    <name evidence="6" type="ORF">A5630_24465</name>
</gene>
<evidence type="ECO:0000313" key="7">
    <source>
        <dbReference type="Proteomes" id="UP000093898"/>
    </source>
</evidence>
<dbReference type="PANTHER" id="PTHR43004">
    <property type="entry name" value="TRK SYSTEM POTASSIUM UPTAKE PROTEIN"/>
    <property type="match status" value="1"/>
</dbReference>
<evidence type="ECO:0000259" key="5">
    <source>
        <dbReference type="Pfam" id="PF01494"/>
    </source>
</evidence>
<dbReference type="EMBL" id="LZLC01000153">
    <property type="protein sequence ID" value="OBJ40544.1"/>
    <property type="molecule type" value="Genomic_DNA"/>
</dbReference>
<evidence type="ECO:0000256" key="2">
    <source>
        <dbReference type="ARBA" id="ARBA00007801"/>
    </source>
</evidence>
<dbReference type="OrthoDB" id="8670884at2"/>
<dbReference type="Gene3D" id="3.30.70.2450">
    <property type="match status" value="1"/>
</dbReference>
<dbReference type="STRING" id="56689.GCA_001291445_05010"/>
<dbReference type="Gene3D" id="3.40.30.120">
    <property type="match status" value="1"/>
</dbReference>
<evidence type="ECO:0000256" key="3">
    <source>
        <dbReference type="ARBA" id="ARBA00022630"/>
    </source>
</evidence>
<dbReference type="InterPro" id="IPR036249">
    <property type="entry name" value="Thioredoxin-like_sf"/>
</dbReference>
<dbReference type="Gene3D" id="3.50.50.60">
    <property type="entry name" value="FAD/NAD(P)-binding domain"/>
    <property type="match status" value="1"/>
</dbReference>
<dbReference type="SUPFAM" id="SSF52833">
    <property type="entry name" value="Thioredoxin-like"/>
    <property type="match status" value="1"/>
</dbReference>
<accession>A0A1A3GYW8</accession>
<dbReference type="AlphaFoldDB" id="A0A1A3GYW8"/>
<comment type="cofactor">
    <cofactor evidence="1">
        <name>FAD</name>
        <dbReference type="ChEBI" id="CHEBI:57692"/>
    </cofactor>
</comment>
<dbReference type="InterPro" id="IPR036188">
    <property type="entry name" value="FAD/NAD-bd_sf"/>
</dbReference>
<comment type="similarity">
    <text evidence="2">Belongs to the PheA/TfdB FAD monooxygenase family.</text>
</comment>
<keyword evidence="4" id="KW-0274">FAD</keyword>
<sequence>MKQQTVDVLIVGAGPVGSALAIDLIRRGVAVRIIDKATHSFDGSRAKGVQPRTLEVFDDLGVLEDVVARGSSYPLMGFHLGPFTVPLRMLRSPYAGDDTVPYPHTLLSPQFSTDRALHDRLRTLGVDIDYGHELTTVTETSDGVTASITTPSGTETITARYLVGADGGASAVRKIAGIEFLGSTDEADRMFIFDADVSGGLSRNRWHVWPGRFPNLSQFTGACPLPHGDQFQWMIKLEPNEAPPVGEDETTAFVRARTGNKRLAVHNITWTSVFRPNIRLAENYRRGRIFLAGDAAHVHPPTGAQGLNTGVQDAYNLGWKLAQVLAGADAQLLDTYEAERQPIASAVLGLATKKYDGMTKLDPSSLTRGKDEQQIALSYRGGPLAPSTAQHTATLHVGDRAPNASLHDDKGASVRLFDLYRGPHFTALAVGAEAAGELAELAWPDRGAPLRRITVDAPSRLDDNTQNLRDTAGKLRKAYGINSDTLILIRPDGYIASIATRDGSAAVTAAAVTALAPPAHKPTIRKTVR</sequence>
<keyword evidence="6" id="KW-0560">Oxidoreductase</keyword>
<dbReference type="InterPro" id="IPR050641">
    <property type="entry name" value="RIFMO-like"/>
</dbReference>
<dbReference type="PRINTS" id="PR00420">
    <property type="entry name" value="RNGMNOXGNASE"/>
</dbReference>
<evidence type="ECO:0000256" key="4">
    <source>
        <dbReference type="ARBA" id="ARBA00022827"/>
    </source>
</evidence>
<protein>
    <submittedName>
        <fullName evidence="6">FAD-binding monooxygenase</fullName>
    </submittedName>
</protein>
<keyword evidence="6" id="KW-0503">Monooxygenase</keyword>
<reference evidence="6 7" key="1">
    <citation type="submission" date="2016-06" db="EMBL/GenBank/DDBJ databases">
        <authorList>
            <person name="Kjaerup R.B."/>
            <person name="Dalgaard T.S."/>
            <person name="Juul-Madsen H.R."/>
        </authorList>
    </citation>
    <scope>NUCLEOTIDE SEQUENCE [LARGE SCALE GENOMIC DNA]</scope>
    <source>
        <strain evidence="6 7">1127319.6</strain>
    </source>
</reference>
<evidence type="ECO:0000256" key="1">
    <source>
        <dbReference type="ARBA" id="ARBA00001974"/>
    </source>
</evidence>
<dbReference type="NCBIfam" id="NF004832">
    <property type="entry name" value="PRK06184.1"/>
    <property type="match status" value="1"/>
</dbReference>
<dbReference type="Proteomes" id="UP000093898">
    <property type="component" value="Unassembled WGS sequence"/>
</dbReference>
<keyword evidence="3" id="KW-0285">Flavoprotein</keyword>
<proteinExistence type="inferred from homology"/>
<dbReference type="GO" id="GO:0071949">
    <property type="term" value="F:FAD binding"/>
    <property type="evidence" value="ECO:0007669"/>
    <property type="project" value="InterPro"/>
</dbReference>
<dbReference type="RefSeq" id="WP_064982062.1">
    <property type="nucleotide sequence ID" value="NZ_LZLC01000153.1"/>
</dbReference>
<organism evidence="6 7">
    <name type="scientific">Mycolicibacterium mucogenicum</name>
    <name type="common">Mycobacterium mucogenicum</name>
    <dbReference type="NCBI Taxonomy" id="56689"/>
    <lineage>
        <taxon>Bacteria</taxon>
        <taxon>Bacillati</taxon>
        <taxon>Actinomycetota</taxon>
        <taxon>Actinomycetes</taxon>
        <taxon>Mycobacteriales</taxon>
        <taxon>Mycobacteriaceae</taxon>
        <taxon>Mycolicibacterium</taxon>
    </lineage>
</organism>
<comment type="caution">
    <text evidence="6">The sequence shown here is derived from an EMBL/GenBank/DDBJ whole genome shotgun (WGS) entry which is preliminary data.</text>
</comment>
<evidence type="ECO:0000313" key="6">
    <source>
        <dbReference type="EMBL" id="OBJ40544.1"/>
    </source>
</evidence>
<dbReference type="PANTHER" id="PTHR43004:SF19">
    <property type="entry name" value="BINDING MONOOXYGENASE, PUTATIVE (JCVI)-RELATED"/>
    <property type="match status" value="1"/>
</dbReference>
<dbReference type="SUPFAM" id="SSF51905">
    <property type="entry name" value="FAD/NAD(P)-binding domain"/>
    <property type="match status" value="1"/>
</dbReference>
<dbReference type="GO" id="GO:0016709">
    <property type="term" value="F:oxidoreductase activity, acting on paired donors, with incorporation or reduction of molecular oxygen, NAD(P)H as one donor, and incorporation of one atom of oxygen"/>
    <property type="evidence" value="ECO:0007669"/>
    <property type="project" value="UniProtKB-ARBA"/>
</dbReference>
<dbReference type="InterPro" id="IPR002938">
    <property type="entry name" value="FAD-bd"/>
</dbReference>
<dbReference type="Pfam" id="PF21274">
    <property type="entry name" value="Rng_hyd_C"/>
    <property type="match status" value="1"/>
</dbReference>
<dbReference type="Pfam" id="PF01494">
    <property type="entry name" value="FAD_binding_3"/>
    <property type="match status" value="1"/>
</dbReference>
<name>A0A1A3GYW8_MYCMU</name>
<feature type="domain" description="FAD-binding" evidence="5">
    <location>
        <begin position="6"/>
        <end position="348"/>
    </location>
</feature>